<sequence>MNEKLSNETGECIILNLRLLSISLNSHNARKSVSLHSQSRFAAICVRNSCTRPLYLAQLKDENCSFAKHLRPSIFS</sequence>
<evidence type="ECO:0000313" key="2">
    <source>
        <dbReference type="Proteomes" id="UP000287719"/>
    </source>
</evidence>
<dbReference type="Proteomes" id="UP000287719">
    <property type="component" value="Unassembled WGS sequence"/>
</dbReference>
<accession>A0A432GVS5</accession>
<gene>
    <name evidence="1" type="ORF">DSY95_02070</name>
</gene>
<dbReference type="AlphaFoldDB" id="A0A432GVS5"/>
<evidence type="ECO:0000313" key="1">
    <source>
        <dbReference type="EMBL" id="RTZ87584.1"/>
    </source>
</evidence>
<dbReference type="EMBL" id="QNZJ01000085">
    <property type="protein sequence ID" value="RTZ87584.1"/>
    <property type="molecule type" value="Genomic_DNA"/>
</dbReference>
<comment type="caution">
    <text evidence="1">The sequence shown here is derived from an EMBL/GenBank/DDBJ whole genome shotgun (WGS) entry which is preliminary data.</text>
</comment>
<protein>
    <submittedName>
        <fullName evidence="1">Uncharacterized protein</fullName>
    </submittedName>
</protein>
<reference evidence="1 2" key="1">
    <citation type="submission" date="2018-06" db="EMBL/GenBank/DDBJ databases">
        <title>Combined omics and stable isotope probing to characterize newly discovered Mariana Back-Arc vent microbial communities.</title>
        <authorList>
            <person name="Trembath-Reichert E."/>
            <person name="Huber J.A."/>
        </authorList>
    </citation>
    <scope>NUCLEOTIDE SEQUENCE [LARGE SCALE GENOMIC DNA]</scope>
    <source>
        <strain evidence="1">MAG 54</strain>
    </source>
</reference>
<organism evidence="1 2">
    <name type="scientific">SAR324 cluster bacterium</name>
    <dbReference type="NCBI Taxonomy" id="2024889"/>
    <lineage>
        <taxon>Bacteria</taxon>
        <taxon>Deltaproteobacteria</taxon>
        <taxon>SAR324 cluster</taxon>
    </lineage>
</organism>
<name>A0A432GVS5_9DELT</name>
<proteinExistence type="predicted"/>